<accession>A0ABV4WRX1</accession>
<dbReference type="RefSeq" id="WP_413280186.1">
    <property type="nucleotide sequence ID" value="NZ_JBHFNT010000227.1"/>
</dbReference>
<proteinExistence type="predicted"/>
<dbReference type="PANTHER" id="PTHR34613">
    <property type="entry name" value="SLL0800 PROTEIN"/>
    <property type="match status" value="1"/>
</dbReference>
<feature type="domain" description="DUF4351" evidence="1">
    <location>
        <begin position="210"/>
        <end position="268"/>
    </location>
</feature>
<reference evidence="2 3" key="1">
    <citation type="submission" date="2024-09" db="EMBL/GenBank/DDBJ databases">
        <title>Floridaenema gen nov. (Aerosakkonemataceae, Aerosakkonematales ord. nov., Cyanobacteria) from benthic tropical and subtropical fresh waters, with the description of four new species.</title>
        <authorList>
            <person name="Moretto J.A."/>
            <person name="Berthold D.E."/>
            <person name="Lefler F.W."/>
            <person name="Huang I.-S."/>
            <person name="Laughinghouse H. IV."/>
        </authorList>
    </citation>
    <scope>NUCLEOTIDE SEQUENCE [LARGE SCALE GENOMIC DNA]</scope>
    <source>
        <strain evidence="2 3">BLCC-F167</strain>
    </source>
</reference>
<comment type="caution">
    <text evidence="2">The sequence shown here is derived from an EMBL/GenBank/DDBJ whole genome shotgun (WGS) entry which is preliminary data.</text>
</comment>
<evidence type="ECO:0000313" key="2">
    <source>
        <dbReference type="EMBL" id="MFB2837848.1"/>
    </source>
</evidence>
<protein>
    <submittedName>
        <fullName evidence="2">Rpn family recombination-promoting nuclease/putative transposase</fullName>
    </submittedName>
</protein>
<keyword evidence="3" id="KW-1185">Reference proteome</keyword>
<dbReference type="PANTHER" id="PTHR34613:SF1">
    <property type="entry name" value="SLL6017 PROTEIN"/>
    <property type="match status" value="1"/>
</dbReference>
<gene>
    <name evidence="2" type="ORF">ACE1CA_25380</name>
</gene>
<evidence type="ECO:0000313" key="3">
    <source>
        <dbReference type="Proteomes" id="UP001576780"/>
    </source>
</evidence>
<name>A0ABV4WRX1_9CYAN</name>
<dbReference type="EMBL" id="JBHFNT010000227">
    <property type="protein sequence ID" value="MFB2837848.1"/>
    <property type="molecule type" value="Genomic_DNA"/>
</dbReference>
<dbReference type="Proteomes" id="UP001576780">
    <property type="component" value="Unassembled WGS sequence"/>
</dbReference>
<dbReference type="InterPro" id="IPR025587">
    <property type="entry name" value="DUF4351"/>
</dbReference>
<sequence>MNTDNLCKYLAEQYPNEFISWLFPSETSSVHVLKTELSQEPIRADFLTLLQSSNLIFHLEFQTLPASDPPLPFRMLDYWVRLYRQYRCEVEQVVIFLKATTSEAAFTNEFNAANTSHRYRIIRMWEQDPAPLLANPALLPLATLAQTDSPQSLLAQVADRVANIEETQKRQNLAACVYVLAGLRFDKSLIRQLFREEIMLESVTYQDILEQGQRREAISMIIRQLPRRIGLLTPEMQARIQALSIAQLEDLGEALLDFSQPTDLTNWLESHQL</sequence>
<organism evidence="2 3">
    <name type="scientific">Floridaenema evergladense BLCC-F167</name>
    <dbReference type="NCBI Taxonomy" id="3153639"/>
    <lineage>
        <taxon>Bacteria</taxon>
        <taxon>Bacillati</taxon>
        <taxon>Cyanobacteriota</taxon>
        <taxon>Cyanophyceae</taxon>
        <taxon>Oscillatoriophycideae</taxon>
        <taxon>Aerosakkonematales</taxon>
        <taxon>Aerosakkonemataceae</taxon>
        <taxon>Floridanema</taxon>
        <taxon>Floridanema evergladense</taxon>
    </lineage>
</organism>
<dbReference type="Pfam" id="PF14261">
    <property type="entry name" value="DUF4351"/>
    <property type="match status" value="1"/>
</dbReference>
<evidence type="ECO:0000259" key="1">
    <source>
        <dbReference type="Pfam" id="PF14261"/>
    </source>
</evidence>